<evidence type="ECO:0000313" key="3">
    <source>
        <dbReference type="Proteomes" id="UP001178507"/>
    </source>
</evidence>
<keyword evidence="1" id="KW-0472">Membrane</keyword>
<keyword evidence="3" id="KW-1185">Reference proteome</keyword>
<reference evidence="2" key="1">
    <citation type="submission" date="2023-08" db="EMBL/GenBank/DDBJ databases">
        <authorList>
            <person name="Chen Y."/>
            <person name="Shah S."/>
            <person name="Dougan E. K."/>
            <person name="Thang M."/>
            <person name="Chan C."/>
        </authorList>
    </citation>
    <scope>NUCLEOTIDE SEQUENCE</scope>
</reference>
<sequence>MGKGKPGRQSLKDRLAKAPAHLRADAPEMGKSYREKRKRWILAGLRVMRAPAVVALIVSMIFADKQFKFDPSDTIQHFESFAGDMSVTLGEIKESRKAVAYDIRYDDVGMNLLTSQGFLHACYQAARLEIGSGSLAAPVCSSFVYLSRGTSMRSALRPCGDESVGFVKDGNQLLCRTLIVLMIAMSVSAWVVLEQPKGSLMERHPKFEEWARMSNIVRQHVRMGNYGAPSQKPTWLYSNRPEIADILDFEQPSSADPSTRMVERYVDGRGVLRIKGGAHLKQSQSYPPWFGVALAKVRTRHADQIRREAKRTIRHNLKAAKSIPSNHRASASWIKQANLRPVLDFLTHG</sequence>
<dbReference type="EMBL" id="CAUJNA010001534">
    <property type="protein sequence ID" value="CAJ1387505.1"/>
    <property type="molecule type" value="Genomic_DNA"/>
</dbReference>
<name>A0AA36MXS8_9DINO</name>
<organism evidence="2 3">
    <name type="scientific">Effrenium voratum</name>
    <dbReference type="NCBI Taxonomy" id="2562239"/>
    <lineage>
        <taxon>Eukaryota</taxon>
        <taxon>Sar</taxon>
        <taxon>Alveolata</taxon>
        <taxon>Dinophyceae</taxon>
        <taxon>Suessiales</taxon>
        <taxon>Symbiodiniaceae</taxon>
        <taxon>Effrenium</taxon>
    </lineage>
</organism>
<keyword evidence="1" id="KW-0812">Transmembrane</keyword>
<protein>
    <submittedName>
        <fullName evidence="2">Uncharacterized protein</fullName>
    </submittedName>
</protein>
<gene>
    <name evidence="2" type="ORF">EVOR1521_LOCUS13575</name>
</gene>
<dbReference type="AlphaFoldDB" id="A0AA36MXS8"/>
<feature type="transmembrane region" description="Helical" evidence="1">
    <location>
        <begin position="40"/>
        <end position="63"/>
    </location>
</feature>
<evidence type="ECO:0000256" key="1">
    <source>
        <dbReference type="SAM" id="Phobius"/>
    </source>
</evidence>
<proteinExistence type="predicted"/>
<accession>A0AA36MXS8</accession>
<keyword evidence="1" id="KW-1133">Transmembrane helix</keyword>
<dbReference type="Proteomes" id="UP001178507">
    <property type="component" value="Unassembled WGS sequence"/>
</dbReference>
<evidence type="ECO:0000313" key="2">
    <source>
        <dbReference type="EMBL" id="CAJ1387505.1"/>
    </source>
</evidence>
<comment type="caution">
    <text evidence="2">The sequence shown here is derived from an EMBL/GenBank/DDBJ whole genome shotgun (WGS) entry which is preliminary data.</text>
</comment>